<keyword evidence="3" id="KW-0732">Signal</keyword>
<keyword evidence="2" id="KW-1133">Transmembrane helix</keyword>
<evidence type="ECO:0000256" key="2">
    <source>
        <dbReference type="SAM" id="Phobius"/>
    </source>
</evidence>
<keyword evidence="5" id="KW-1185">Reference proteome</keyword>
<reference evidence="4" key="1">
    <citation type="journal article" date="2019" name="bioRxiv">
        <title>The Genome of the Zebra Mussel, Dreissena polymorpha: A Resource for Invasive Species Research.</title>
        <authorList>
            <person name="McCartney M.A."/>
            <person name="Auch B."/>
            <person name="Kono T."/>
            <person name="Mallez S."/>
            <person name="Zhang Y."/>
            <person name="Obille A."/>
            <person name="Becker A."/>
            <person name="Abrahante J.E."/>
            <person name="Garbe J."/>
            <person name="Badalamenti J.P."/>
            <person name="Herman A."/>
            <person name="Mangelson H."/>
            <person name="Liachko I."/>
            <person name="Sullivan S."/>
            <person name="Sone E.D."/>
            <person name="Koren S."/>
            <person name="Silverstein K.A.T."/>
            <person name="Beckman K.B."/>
            <person name="Gohl D.M."/>
        </authorList>
    </citation>
    <scope>NUCLEOTIDE SEQUENCE</scope>
    <source>
        <strain evidence="4">Duluth1</strain>
        <tissue evidence="4">Whole animal</tissue>
    </source>
</reference>
<keyword evidence="2" id="KW-0472">Membrane</keyword>
<evidence type="ECO:0000256" key="3">
    <source>
        <dbReference type="SAM" id="SignalP"/>
    </source>
</evidence>
<dbReference type="OrthoDB" id="6130944at2759"/>
<accession>A0A9D3YK29</accession>
<evidence type="ECO:0000313" key="4">
    <source>
        <dbReference type="EMBL" id="KAH3701436.1"/>
    </source>
</evidence>
<evidence type="ECO:0000313" key="5">
    <source>
        <dbReference type="Proteomes" id="UP000828390"/>
    </source>
</evidence>
<protein>
    <submittedName>
        <fullName evidence="4">Uncharacterized protein</fullName>
    </submittedName>
</protein>
<dbReference type="Proteomes" id="UP000828390">
    <property type="component" value="Unassembled WGS sequence"/>
</dbReference>
<feature type="region of interest" description="Disordered" evidence="1">
    <location>
        <begin position="215"/>
        <end position="245"/>
    </location>
</feature>
<name>A0A9D3YK29_DREPO</name>
<reference evidence="4" key="2">
    <citation type="submission" date="2020-11" db="EMBL/GenBank/DDBJ databases">
        <authorList>
            <person name="McCartney M.A."/>
            <person name="Auch B."/>
            <person name="Kono T."/>
            <person name="Mallez S."/>
            <person name="Becker A."/>
            <person name="Gohl D.M."/>
            <person name="Silverstein K.A.T."/>
            <person name="Koren S."/>
            <person name="Bechman K.B."/>
            <person name="Herman A."/>
            <person name="Abrahante J.E."/>
            <person name="Garbe J."/>
        </authorList>
    </citation>
    <scope>NUCLEOTIDE SEQUENCE</scope>
    <source>
        <strain evidence="4">Duluth1</strain>
        <tissue evidence="4">Whole animal</tissue>
    </source>
</reference>
<proteinExistence type="predicted"/>
<feature type="transmembrane region" description="Helical" evidence="2">
    <location>
        <begin position="156"/>
        <end position="178"/>
    </location>
</feature>
<feature type="chain" id="PRO_5038931904" evidence="3">
    <location>
        <begin position="27"/>
        <end position="449"/>
    </location>
</feature>
<sequence length="449" mass="49467">MKMELFNLLPILCLLLHTLCMSLVGGTTCGALNGGFDGNRYRIDLQPSDFLLQNKDALVRWFMAPVAPIRDKQIRIITNDLFTISDNETRLYVLVLNASTYGTYFVDCFLSSGPVYSGSNRHDVNNIVLVSTTFAPSTVPSTDQTKPRSAMTGTTIIVVSVCALLIALIIAATILLIMRKNMKHRASRLINQEDTSAHQQRSDDAASVYDEIDMDKHSKRSKKPQQSVPITVPSKRPGQVPVPPCRGDLSIATAQRIEDDYAIIDSYADSETGKPRKSCSGANSVLVDTCVDYSTVVKSNKTSENVNVIEYAQVKKALTSPSNGIKGGDSLEFTVTFPGIDCNTINTCLPAVDMEYRTTGPTYSNLSATSKLQRSQKRKSRVKSRELQMHYAALDHSFSESPTGVQSGSSSTGTVEDNQKCQYASIDFERQAFVAPIRKAPSSWFRRKR</sequence>
<comment type="caution">
    <text evidence="4">The sequence shown here is derived from an EMBL/GenBank/DDBJ whole genome shotgun (WGS) entry which is preliminary data.</text>
</comment>
<evidence type="ECO:0000256" key="1">
    <source>
        <dbReference type="SAM" id="MobiDB-lite"/>
    </source>
</evidence>
<gene>
    <name evidence="4" type="ORF">DPMN_076424</name>
</gene>
<dbReference type="EMBL" id="JAIWYP010000015">
    <property type="protein sequence ID" value="KAH3701436.1"/>
    <property type="molecule type" value="Genomic_DNA"/>
</dbReference>
<organism evidence="4 5">
    <name type="scientific">Dreissena polymorpha</name>
    <name type="common">Zebra mussel</name>
    <name type="synonym">Mytilus polymorpha</name>
    <dbReference type="NCBI Taxonomy" id="45954"/>
    <lineage>
        <taxon>Eukaryota</taxon>
        <taxon>Metazoa</taxon>
        <taxon>Spiralia</taxon>
        <taxon>Lophotrochozoa</taxon>
        <taxon>Mollusca</taxon>
        <taxon>Bivalvia</taxon>
        <taxon>Autobranchia</taxon>
        <taxon>Heteroconchia</taxon>
        <taxon>Euheterodonta</taxon>
        <taxon>Imparidentia</taxon>
        <taxon>Neoheterodontei</taxon>
        <taxon>Myida</taxon>
        <taxon>Dreissenoidea</taxon>
        <taxon>Dreissenidae</taxon>
        <taxon>Dreissena</taxon>
    </lineage>
</organism>
<dbReference type="AlphaFoldDB" id="A0A9D3YK29"/>
<keyword evidence="2" id="KW-0812">Transmembrane</keyword>
<feature type="signal peptide" evidence="3">
    <location>
        <begin position="1"/>
        <end position="26"/>
    </location>
</feature>